<keyword evidence="3" id="KW-1185">Reference proteome</keyword>
<feature type="region of interest" description="Disordered" evidence="1">
    <location>
        <begin position="26"/>
        <end position="57"/>
    </location>
</feature>
<accession>A0A1D2VAN8</accession>
<dbReference type="RefSeq" id="XP_020045041.1">
    <property type="nucleotide sequence ID" value="XM_020188866.1"/>
</dbReference>
<evidence type="ECO:0000313" key="2">
    <source>
        <dbReference type="EMBL" id="ODV58734.1"/>
    </source>
</evidence>
<protein>
    <submittedName>
        <fullName evidence="2">Uncharacterized protein</fullName>
    </submittedName>
</protein>
<dbReference type="InParanoid" id="A0A1D2VAN8"/>
<feature type="region of interest" description="Disordered" evidence="1">
    <location>
        <begin position="195"/>
        <end position="217"/>
    </location>
</feature>
<name>A0A1D2VAN8_9ASCO</name>
<feature type="region of interest" description="Disordered" evidence="1">
    <location>
        <begin position="266"/>
        <end position="301"/>
    </location>
</feature>
<dbReference type="GeneID" id="30962502"/>
<feature type="compositionally biased region" description="Polar residues" evidence="1">
    <location>
        <begin position="38"/>
        <end position="57"/>
    </location>
</feature>
<feature type="compositionally biased region" description="Basic and acidic residues" evidence="1">
    <location>
        <begin position="27"/>
        <end position="37"/>
    </location>
</feature>
<dbReference type="Proteomes" id="UP000095038">
    <property type="component" value="Unassembled WGS sequence"/>
</dbReference>
<reference evidence="3" key="1">
    <citation type="submission" date="2016-05" db="EMBL/GenBank/DDBJ databases">
        <title>Comparative genomics of biotechnologically important yeasts.</title>
        <authorList>
            <consortium name="DOE Joint Genome Institute"/>
            <person name="Riley R."/>
            <person name="Haridas S."/>
            <person name="Wolfe K.H."/>
            <person name="Lopes M.R."/>
            <person name="Hittinger C.T."/>
            <person name="Goker M."/>
            <person name="Salamov A."/>
            <person name="Wisecaver J."/>
            <person name="Long T.M."/>
            <person name="Aerts A.L."/>
            <person name="Barry K."/>
            <person name="Choi C."/>
            <person name="Clum A."/>
            <person name="Coughlan A.Y."/>
            <person name="Deshpande S."/>
            <person name="Douglass A.P."/>
            <person name="Hanson S.J."/>
            <person name="Klenk H.-P."/>
            <person name="Labutti K."/>
            <person name="Lapidus A."/>
            <person name="Lindquist E."/>
            <person name="Lipzen A."/>
            <person name="Meier-Kolthoff J.P."/>
            <person name="Ohm R.A."/>
            <person name="Otillar R.P."/>
            <person name="Pangilinan J."/>
            <person name="Peng Y."/>
            <person name="Rokas A."/>
            <person name="Rosa C.A."/>
            <person name="Scheuner C."/>
            <person name="Sibirny A.A."/>
            <person name="Slot J.C."/>
            <person name="Stielow J.B."/>
            <person name="Sun H."/>
            <person name="Kurtzman C.P."/>
            <person name="Blackwell M."/>
            <person name="Grigoriev I.V."/>
            <person name="Jeffries T.W."/>
        </authorList>
    </citation>
    <scope>NUCLEOTIDE SEQUENCE [LARGE SCALE GENOMIC DNA]</scope>
    <source>
        <strain evidence="3">DSM 1968</strain>
    </source>
</reference>
<feature type="compositionally biased region" description="Polar residues" evidence="1">
    <location>
        <begin position="267"/>
        <end position="276"/>
    </location>
</feature>
<evidence type="ECO:0000256" key="1">
    <source>
        <dbReference type="SAM" id="MobiDB-lite"/>
    </source>
</evidence>
<evidence type="ECO:0000313" key="3">
    <source>
        <dbReference type="Proteomes" id="UP000095038"/>
    </source>
</evidence>
<feature type="compositionally biased region" description="Acidic residues" evidence="1">
    <location>
        <begin position="291"/>
        <end position="301"/>
    </location>
</feature>
<dbReference type="AlphaFoldDB" id="A0A1D2VAN8"/>
<sequence>MPKEKENSAGSDKMDQIENFIQNHNHIHSDTDSRDDINQFQTDSPNSCYSFSDQNSPEPSIYSFSQSQTNNISQSHLIRNNYILDQITHFPPNQLNSQGDYTENRLIEIFHLHNNNNDIIRPHFLTNRAIQNNYSPDFSNRALPPFLAPSDPRTDYYDDYHSHPLNRTTGYTLDFPDDQTSNHSQLYLIQQADRVGDNDSSNDPNNTSYFSNSSASTDSVTLFDSSLSSDISDSSFSSFSSFSSLSSPQPVRPFFFNSVMTPRFPNPQISFSQNEELTLADITPPPSPLIDEPEDEPTIEW</sequence>
<organism evidence="2 3">
    <name type="scientific">Ascoidea rubescens DSM 1968</name>
    <dbReference type="NCBI Taxonomy" id="1344418"/>
    <lineage>
        <taxon>Eukaryota</taxon>
        <taxon>Fungi</taxon>
        <taxon>Dikarya</taxon>
        <taxon>Ascomycota</taxon>
        <taxon>Saccharomycotina</taxon>
        <taxon>Saccharomycetes</taxon>
        <taxon>Ascoideaceae</taxon>
        <taxon>Ascoidea</taxon>
    </lineage>
</organism>
<dbReference type="EMBL" id="KV454490">
    <property type="protein sequence ID" value="ODV58734.1"/>
    <property type="molecule type" value="Genomic_DNA"/>
</dbReference>
<proteinExistence type="predicted"/>
<feature type="compositionally biased region" description="Low complexity" evidence="1">
    <location>
        <begin position="198"/>
        <end position="208"/>
    </location>
</feature>
<gene>
    <name evidence="2" type="ORF">ASCRUDRAFT_118687</name>
</gene>